<dbReference type="Gene3D" id="2.40.160.10">
    <property type="entry name" value="Porin"/>
    <property type="match status" value="1"/>
</dbReference>
<keyword evidence="7" id="KW-0653">Protein transport</keyword>
<proteinExistence type="inferred from homology"/>
<evidence type="ECO:0000256" key="2">
    <source>
        <dbReference type="ARBA" id="ARBA00010510"/>
    </source>
</evidence>
<dbReference type="CDD" id="cd07305">
    <property type="entry name" value="Porin3_Tom40"/>
    <property type="match status" value="1"/>
</dbReference>
<comment type="subcellular location">
    <subcellularLocation>
        <location evidence="1">Mitochondrion outer membrane</location>
        <topology evidence="1">Multi-pass membrane protein</topology>
    </subcellularLocation>
</comment>
<evidence type="ECO:0000313" key="10">
    <source>
        <dbReference type="EMBL" id="KAJ1905147.1"/>
    </source>
</evidence>
<evidence type="ECO:0000313" key="11">
    <source>
        <dbReference type="Proteomes" id="UP001150569"/>
    </source>
</evidence>
<accession>A0A9W7ZNV4</accession>
<keyword evidence="6" id="KW-1000">Mitochondrion outer membrane</keyword>
<evidence type="ECO:0000256" key="9">
    <source>
        <dbReference type="ARBA" id="ARBA00023136"/>
    </source>
</evidence>
<dbReference type="GO" id="GO:0008320">
    <property type="term" value="F:protein transmembrane transporter activity"/>
    <property type="evidence" value="ECO:0007669"/>
    <property type="project" value="InterPro"/>
</dbReference>
<keyword evidence="5" id="KW-0812">Transmembrane</keyword>
<keyword evidence="3" id="KW-0813">Transport</keyword>
<reference evidence="10" key="1">
    <citation type="submission" date="2022-07" db="EMBL/GenBank/DDBJ databases">
        <title>Phylogenomic reconstructions and comparative analyses of Kickxellomycotina fungi.</title>
        <authorList>
            <person name="Reynolds N.K."/>
            <person name="Stajich J.E."/>
            <person name="Barry K."/>
            <person name="Grigoriev I.V."/>
            <person name="Crous P."/>
            <person name="Smith M.E."/>
        </authorList>
    </citation>
    <scope>NUCLEOTIDE SEQUENCE</scope>
    <source>
        <strain evidence="10">RSA 861</strain>
    </source>
</reference>
<comment type="similarity">
    <text evidence="2">Belongs to the Tom40 family.</text>
</comment>
<protein>
    <submittedName>
        <fullName evidence="10">Translocase of outer mitochondrial membrane</fullName>
    </submittedName>
</protein>
<dbReference type="InterPro" id="IPR037930">
    <property type="entry name" value="Tom40"/>
</dbReference>
<dbReference type="EMBL" id="JANBPT010001791">
    <property type="protein sequence ID" value="KAJ1905147.1"/>
    <property type="molecule type" value="Genomic_DNA"/>
</dbReference>
<keyword evidence="9" id="KW-0472">Membrane</keyword>
<evidence type="ECO:0000256" key="3">
    <source>
        <dbReference type="ARBA" id="ARBA00022448"/>
    </source>
</evidence>
<dbReference type="InterPro" id="IPR023614">
    <property type="entry name" value="Porin_dom_sf"/>
</dbReference>
<dbReference type="AlphaFoldDB" id="A0A9W7ZNV4"/>
<sequence length="319" mass="34520">MSAPAIPIEKAPAAKSPWSPFGLFSGIQSYRKSLGLTNPGTVEMINKEQKNTFLTNYFFEGARADLTKVLSPNFQVTHTLSLATGGAPSSYSFAAVYAGPEFLIHGTVDNDGMLQSRVHYSWTPSLLTKAQMLFMNGQGQNMLQAEADYQGADYSINLKAVNPSPTDNTGIYAANYLQSITKRLAVGAETVLEKPPMGEERTRTALLARYDAGDSIGTLQWQGTDALHATYYQKVSDKVEVGAELQVSTESADRRGAIYSIGAKYEFRQAAFRGLIDSAGKVSAVLEEKMAPGFSFLMTAEVDHMKGQNKVGLGLALES</sequence>
<gene>
    <name evidence="10" type="primary">TOM40_2</name>
    <name evidence="10" type="ORF">IWQ60_012338</name>
</gene>
<keyword evidence="8" id="KW-0496">Mitochondrion</keyword>
<organism evidence="10 11">
    <name type="scientific">Tieghemiomyces parasiticus</name>
    <dbReference type="NCBI Taxonomy" id="78921"/>
    <lineage>
        <taxon>Eukaryota</taxon>
        <taxon>Fungi</taxon>
        <taxon>Fungi incertae sedis</taxon>
        <taxon>Zoopagomycota</taxon>
        <taxon>Kickxellomycotina</taxon>
        <taxon>Dimargaritomycetes</taxon>
        <taxon>Dimargaritales</taxon>
        <taxon>Dimargaritaceae</taxon>
        <taxon>Tieghemiomyces</taxon>
    </lineage>
</organism>
<keyword evidence="11" id="KW-1185">Reference proteome</keyword>
<keyword evidence="4" id="KW-1134">Transmembrane beta strand</keyword>
<evidence type="ECO:0000256" key="6">
    <source>
        <dbReference type="ARBA" id="ARBA00022787"/>
    </source>
</evidence>
<dbReference type="GO" id="GO:0005741">
    <property type="term" value="C:mitochondrial outer membrane"/>
    <property type="evidence" value="ECO:0007669"/>
    <property type="project" value="UniProtKB-SubCell"/>
</dbReference>
<evidence type="ECO:0000256" key="4">
    <source>
        <dbReference type="ARBA" id="ARBA00022452"/>
    </source>
</evidence>
<evidence type="ECO:0000256" key="1">
    <source>
        <dbReference type="ARBA" id="ARBA00004374"/>
    </source>
</evidence>
<dbReference type="PANTHER" id="PTHR10802">
    <property type="entry name" value="MITOCHONDRIAL IMPORT RECEPTOR SUBUNIT TOM40"/>
    <property type="match status" value="1"/>
</dbReference>
<dbReference type="Proteomes" id="UP001150569">
    <property type="component" value="Unassembled WGS sequence"/>
</dbReference>
<evidence type="ECO:0000256" key="5">
    <source>
        <dbReference type="ARBA" id="ARBA00022692"/>
    </source>
</evidence>
<dbReference type="Pfam" id="PF01459">
    <property type="entry name" value="Porin_3"/>
    <property type="match status" value="1"/>
</dbReference>
<comment type="caution">
    <text evidence="10">The sequence shown here is derived from an EMBL/GenBank/DDBJ whole genome shotgun (WGS) entry which is preliminary data.</text>
</comment>
<dbReference type="GO" id="GO:0030150">
    <property type="term" value="P:protein import into mitochondrial matrix"/>
    <property type="evidence" value="ECO:0007669"/>
    <property type="project" value="InterPro"/>
</dbReference>
<dbReference type="InterPro" id="IPR027246">
    <property type="entry name" value="Porin_Euk/Tom40"/>
</dbReference>
<dbReference type="OrthoDB" id="19656at2759"/>
<evidence type="ECO:0000256" key="7">
    <source>
        <dbReference type="ARBA" id="ARBA00022927"/>
    </source>
</evidence>
<name>A0A9W7ZNV4_9FUNG</name>
<evidence type="ECO:0000256" key="8">
    <source>
        <dbReference type="ARBA" id="ARBA00023128"/>
    </source>
</evidence>